<organism evidence="2 3">
    <name type="scientific">Methanoregula boonei (strain DSM 21154 / JCM 14090 / 6A8)</name>
    <dbReference type="NCBI Taxonomy" id="456442"/>
    <lineage>
        <taxon>Archaea</taxon>
        <taxon>Methanobacteriati</taxon>
        <taxon>Methanobacteriota</taxon>
        <taxon>Stenosarchaea group</taxon>
        <taxon>Methanomicrobia</taxon>
        <taxon>Methanomicrobiales</taxon>
        <taxon>Methanoregulaceae</taxon>
        <taxon>Methanoregula</taxon>
    </lineage>
</organism>
<dbReference type="AlphaFoldDB" id="A7I924"/>
<dbReference type="InterPro" id="IPR006062">
    <property type="entry name" value="His_biosynth"/>
</dbReference>
<gene>
    <name evidence="2" type="ordered locus">Mboo_1718</name>
</gene>
<keyword evidence="1" id="KW-0028">Amino-acid biosynthesis</keyword>
<evidence type="ECO:0000313" key="2">
    <source>
        <dbReference type="EMBL" id="ABS56235.1"/>
    </source>
</evidence>
<dbReference type="GO" id="GO:0000105">
    <property type="term" value="P:L-histidine biosynthetic process"/>
    <property type="evidence" value="ECO:0007669"/>
    <property type="project" value="UniProtKB-KW"/>
</dbReference>
<dbReference type="Gene3D" id="3.20.20.70">
    <property type="entry name" value="Aldolase class I"/>
    <property type="match status" value="1"/>
</dbReference>
<evidence type="ECO:0000313" key="3">
    <source>
        <dbReference type="Proteomes" id="UP000002408"/>
    </source>
</evidence>
<keyword evidence="3" id="KW-1185">Reference proteome</keyword>
<dbReference type="eggNOG" id="arCOG00616">
    <property type="taxonomic scope" value="Archaea"/>
</dbReference>
<sequence length="238" mass="25339">MIFYPNSGFGQATMELVLALDLQHNMVVHGKSGQRATYKPLDWGLSPTAEPIGFVKATAPKFLYIADLDRIEGKGNHDALIRGCADLVERCYVDRGVQTPSDLLTGPHLKNIIGTETSLAKLSQYHGGYLSIDVMNGKVIPTGDSPESVLREARGWDFEGCILLNLGFVGTENGIGEGTGPLAAWRSAYPGRLLYGGGVASPADLDTIKNAGFDGAIIATALHKGAVPAEAIRRGTWS</sequence>
<dbReference type="CDD" id="cd04723">
    <property type="entry name" value="HisA_HisF"/>
    <property type="match status" value="1"/>
</dbReference>
<protein>
    <submittedName>
        <fullName evidence="2">Histidine biosynthesis</fullName>
    </submittedName>
</protein>
<dbReference type="InterPro" id="IPR013785">
    <property type="entry name" value="Aldolase_TIM"/>
</dbReference>
<dbReference type="Proteomes" id="UP000002408">
    <property type="component" value="Chromosome"/>
</dbReference>
<name>A7I924_METB6</name>
<accession>A7I924</accession>
<dbReference type="HOGENOM" id="CLU_048577_2_0_2"/>
<comment type="similarity">
    <text evidence="1">Belongs to the HisA/HisF family.</text>
</comment>
<dbReference type="STRING" id="456442.Mboo_1718"/>
<dbReference type="Pfam" id="PF00977">
    <property type="entry name" value="His_biosynth"/>
    <property type="match status" value="1"/>
</dbReference>
<evidence type="ECO:0000256" key="1">
    <source>
        <dbReference type="RuleBase" id="RU003657"/>
    </source>
</evidence>
<dbReference type="EMBL" id="CP000780">
    <property type="protein sequence ID" value="ABS56235.1"/>
    <property type="molecule type" value="Genomic_DNA"/>
</dbReference>
<dbReference type="SUPFAM" id="SSF51366">
    <property type="entry name" value="Ribulose-phoshate binding barrel"/>
    <property type="match status" value="1"/>
</dbReference>
<keyword evidence="1" id="KW-0368">Histidine biosynthesis</keyword>
<proteinExistence type="inferred from homology"/>
<dbReference type="KEGG" id="mbn:Mboo_1718"/>
<reference evidence="3" key="1">
    <citation type="journal article" date="2015" name="Microbiology">
        <title>Genome of Methanoregula boonei 6A8 reveals adaptations to oligotrophic peatland environments.</title>
        <authorList>
            <person name="Braeuer S."/>
            <person name="Cadillo-Quiroz H."/>
            <person name="Kyrpides N."/>
            <person name="Woyke T."/>
            <person name="Goodwin L."/>
            <person name="Detter C."/>
            <person name="Podell S."/>
            <person name="Yavitt J.B."/>
            <person name="Zinder S.H."/>
        </authorList>
    </citation>
    <scope>NUCLEOTIDE SEQUENCE [LARGE SCALE GENOMIC DNA]</scope>
    <source>
        <strain evidence="3">DSM 21154 / JCM 14090 / 6A8</strain>
    </source>
</reference>
<dbReference type="InterPro" id="IPR011060">
    <property type="entry name" value="RibuloseP-bd_barrel"/>
</dbReference>